<dbReference type="RefSeq" id="WP_341428614.1">
    <property type="nucleotide sequence ID" value="NZ_JBBUTG010000026.1"/>
</dbReference>
<evidence type="ECO:0000313" key="2">
    <source>
        <dbReference type="Proteomes" id="UP001371218"/>
    </source>
</evidence>
<name>A0ABU9BWI3_9BURK</name>
<sequence length="347" mass="38920">MRFYLLRDDDLWDHLVEQQEEHVQRDQSLSLIGVGEQLYIWHSQGEALLEGLEHYTFPQERLRKAFSEEYGGVSNALEMAVRKWFSAGEQIFDLSAVSAMFLTSDALRTPIGRLKLPFESLFVHWGPHLEIQSPLSGRYIEGCYVCRDPLGLLDLTFVCSLPDSTPWDERSLLANVVVDCEGAYGLMLEMDDEGTIGDRAMESMEPGFADEAGINRWIGYIRPAVNMLANCLCYLSSPKSEVVESFPPDAPARLVKQATTGTPRERARGASKLNALGFRTVHLCGQQLAASLSMRPGSKEMPAHWRKGHWWPARIGKGRAEIRMDWRSGVVVNAGKGHPDVGHIYKA</sequence>
<keyword evidence="2" id="KW-1185">Reference proteome</keyword>
<evidence type="ECO:0000313" key="1">
    <source>
        <dbReference type="EMBL" id="MEK8034186.1"/>
    </source>
</evidence>
<reference evidence="1 2" key="1">
    <citation type="submission" date="2024-04" db="EMBL/GenBank/DDBJ databases">
        <title>Novel species of the genus Ideonella isolated from streams.</title>
        <authorList>
            <person name="Lu H."/>
        </authorList>
    </citation>
    <scope>NUCLEOTIDE SEQUENCE [LARGE SCALE GENOMIC DNA]</scope>
    <source>
        <strain evidence="1 2">DXS29W</strain>
    </source>
</reference>
<accession>A0ABU9BWI3</accession>
<dbReference type="EMBL" id="JBBUTG010000026">
    <property type="protein sequence ID" value="MEK8034186.1"/>
    <property type="molecule type" value="Genomic_DNA"/>
</dbReference>
<dbReference type="Proteomes" id="UP001371218">
    <property type="component" value="Unassembled WGS sequence"/>
</dbReference>
<gene>
    <name evidence="1" type="ORF">AACH06_25450</name>
</gene>
<protein>
    <submittedName>
        <fullName evidence="1">Uncharacterized protein</fullName>
    </submittedName>
</protein>
<proteinExistence type="predicted"/>
<organism evidence="1 2">
    <name type="scientific">Ideonella lacteola</name>
    <dbReference type="NCBI Taxonomy" id="2984193"/>
    <lineage>
        <taxon>Bacteria</taxon>
        <taxon>Pseudomonadati</taxon>
        <taxon>Pseudomonadota</taxon>
        <taxon>Betaproteobacteria</taxon>
        <taxon>Burkholderiales</taxon>
        <taxon>Sphaerotilaceae</taxon>
        <taxon>Ideonella</taxon>
    </lineage>
</organism>
<dbReference type="Pfam" id="PF26125">
    <property type="entry name" value="AcrVA2-like"/>
    <property type="match status" value="1"/>
</dbReference>
<dbReference type="InterPro" id="IPR058915">
    <property type="entry name" value="AcrVA2-like"/>
</dbReference>
<comment type="caution">
    <text evidence="1">The sequence shown here is derived from an EMBL/GenBank/DDBJ whole genome shotgun (WGS) entry which is preliminary data.</text>
</comment>